<dbReference type="FunFam" id="3.40.630.20:FF:000001">
    <property type="entry name" value="Pyrrolidone-carboxylate peptidase"/>
    <property type="match status" value="1"/>
</dbReference>
<evidence type="ECO:0000256" key="1">
    <source>
        <dbReference type="ARBA" id="ARBA00001770"/>
    </source>
</evidence>
<dbReference type="RefSeq" id="WP_021752474.1">
    <property type="nucleotide sequence ID" value="NZ_KI271806.1"/>
</dbReference>
<dbReference type="SUPFAM" id="SSF53182">
    <property type="entry name" value="Pyrrolidone carboxyl peptidase (pyroglutamate aminopeptidase)"/>
    <property type="match status" value="1"/>
</dbReference>
<dbReference type="InterPro" id="IPR029762">
    <property type="entry name" value="PGP-I_bact-type"/>
</dbReference>
<evidence type="ECO:0000256" key="11">
    <source>
        <dbReference type="PROSITE-ProRule" id="PRU10077"/>
    </source>
</evidence>
<comment type="caution">
    <text evidence="12">The sequence shown here is derived from an EMBL/GenBank/DDBJ whole genome shotgun (WGS) entry which is preliminary data.</text>
</comment>
<dbReference type="HAMAP" id="MF_00417">
    <property type="entry name" value="Pyrrolid_peptidase"/>
    <property type="match status" value="1"/>
</dbReference>
<keyword evidence="5 9" id="KW-0963">Cytoplasm</keyword>
<keyword evidence="6 9" id="KW-0645">Protease</keyword>
<dbReference type="GO" id="GO:0005829">
    <property type="term" value="C:cytosol"/>
    <property type="evidence" value="ECO:0007669"/>
    <property type="project" value="InterPro"/>
</dbReference>
<dbReference type="NCBIfam" id="TIGR00504">
    <property type="entry name" value="pyro_pdase"/>
    <property type="match status" value="1"/>
</dbReference>
<dbReference type="InterPro" id="IPR016125">
    <property type="entry name" value="Peptidase_C15-like"/>
</dbReference>
<evidence type="ECO:0000256" key="8">
    <source>
        <dbReference type="ARBA" id="ARBA00022807"/>
    </source>
</evidence>
<dbReference type="PIRSF" id="PIRSF015592">
    <property type="entry name" value="Prld-crbxl_pptds"/>
    <property type="match status" value="1"/>
</dbReference>
<comment type="subunit">
    <text evidence="9">Homotetramer.</text>
</comment>
<keyword evidence="7 9" id="KW-0378">Hydrolase</keyword>
<comment type="subcellular location">
    <subcellularLocation>
        <location evidence="3 9">Cytoplasm</location>
    </subcellularLocation>
</comment>
<evidence type="ECO:0000256" key="5">
    <source>
        <dbReference type="ARBA" id="ARBA00022490"/>
    </source>
</evidence>
<dbReference type="EC" id="3.4.19.3" evidence="9"/>
<dbReference type="PANTHER" id="PTHR23402">
    <property type="entry name" value="PROTEASE FAMILY C15 PYROGLUTAMYL-PEPTIDASE I-RELATED"/>
    <property type="match status" value="1"/>
</dbReference>
<comment type="similarity">
    <text evidence="4 9">Belongs to the peptidase C15 family.</text>
</comment>
<feature type="active site" evidence="9 10">
    <location>
        <position position="78"/>
    </location>
</feature>
<name>U2RTL3_9BACL</name>
<dbReference type="PRINTS" id="PR00706">
    <property type="entry name" value="PYROGLUPTASE"/>
</dbReference>
<dbReference type="PATRIC" id="fig|1321820.3.peg.1239"/>
<organism evidence="12 13">
    <name type="scientific">Gemella bergeri ATCC 700627</name>
    <dbReference type="NCBI Taxonomy" id="1321820"/>
    <lineage>
        <taxon>Bacteria</taxon>
        <taxon>Bacillati</taxon>
        <taxon>Bacillota</taxon>
        <taxon>Bacilli</taxon>
        <taxon>Bacillales</taxon>
        <taxon>Gemellaceae</taxon>
        <taxon>Gemella</taxon>
    </lineage>
</organism>
<accession>U2RTL3</accession>
<dbReference type="InterPro" id="IPR036440">
    <property type="entry name" value="Peptidase_C15-like_sf"/>
</dbReference>
<evidence type="ECO:0000256" key="9">
    <source>
        <dbReference type="HAMAP-Rule" id="MF_00417"/>
    </source>
</evidence>
<keyword evidence="8 9" id="KW-0788">Thiol protease</keyword>
<dbReference type="Proteomes" id="UP000016637">
    <property type="component" value="Unassembled WGS sequence"/>
</dbReference>
<comment type="catalytic activity">
    <reaction evidence="1 9 10">
        <text>Release of an N-terminal pyroglutamyl group from a polypeptide, the second amino acid generally not being Pro.</text>
        <dbReference type="EC" id="3.4.19.3"/>
    </reaction>
</comment>
<dbReference type="EMBL" id="AWVP01000079">
    <property type="protein sequence ID" value="ERK56898.1"/>
    <property type="molecule type" value="Genomic_DNA"/>
</dbReference>
<gene>
    <name evidence="9" type="primary">pcp</name>
    <name evidence="12" type="ORF">HMPREF1983_01278</name>
</gene>
<evidence type="ECO:0000256" key="2">
    <source>
        <dbReference type="ARBA" id="ARBA00002280"/>
    </source>
</evidence>
<dbReference type="eggNOG" id="COG2039">
    <property type="taxonomic scope" value="Bacteria"/>
</dbReference>
<proteinExistence type="inferred from homology"/>
<dbReference type="NCBIfam" id="NF009676">
    <property type="entry name" value="PRK13197.1"/>
    <property type="match status" value="1"/>
</dbReference>
<feature type="active site" evidence="9">
    <location>
        <position position="165"/>
    </location>
</feature>
<sequence length="215" mass="23967">MKVLITGFEPFNNENINPSELAVRSLPNSINNITIKKIILPTAFKHSSLLLKKEIENFKPHIVICVGQAGGRKNISLERIAVNIDDARIPDNNGYAPIDTPIRNDGTNAYFSTLPIKAIVENLKKENIPADISNTAGTFVCNHVMYDALYFSEKEDISFSAGFVHIPYIKEQIVDKPDMPFMELNIIVKSLVSIIKTATKYYKKDDISIPGGKES</sequence>
<evidence type="ECO:0000256" key="7">
    <source>
        <dbReference type="ARBA" id="ARBA00022801"/>
    </source>
</evidence>
<protein>
    <recommendedName>
        <fullName evidence="9">Pyrrolidone-carboxylate peptidase</fullName>
        <ecNumber evidence="9">3.4.19.3</ecNumber>
    </recommendedName>
    <alternativeName>
        <fullName evidence="9">5-oxoprolyl-peptidase</fullName>
    </alternativeName>
    <alternativeName>
        <fullName evidence="9">Pyroglutamyl-peptidase I</fullName>
        <shortName evidence="9">PGP-I</shortName>
        <shortName evidence="9">Pyrase</shortName>
    </alternativeName>
</protein>
<dbReference type="GO" id="GO:0006508">
    <property type="term" value="P:proteolysis"/>
    <property type="evidence" value="ECO:0007669"/>
    <property type="project" value="UniProtKB-KW"/>
</dbReference>
<dbReference type="AlphaFoldDB" id="U2RTL3"/>
<dbReference type="CDD" id="cd00501">
    <property type="entry name" value="Peptidase_C15"/>
    <property type="match status" value="1"/>
</dbReference>
<evidence type="ECO:0000313" key="12">
    <source>
        <dbReference type="EMBL" id="ERK56898.1"/>
    </source>
</evidence>
<dbReference type="InterPro" id="IPR033694">
    <property type="entry name" value="PGPEP1_Cys_AS"/>
</dbReference>
<evidence type="ECO:0000256" key="10">
    <source>
        <dbReference type="PROSITE-ProRule" id="PRU10076"/>
    </source>
</evidence>
<keyword evidence="13" id="KW-1185">Reference proteome</keyword>
<dbReference type="Gene3D" id="3.40.630.20">
    <property type="entry name" value="Peptidase C15, pyroglutamyl peptidase I-like"/>
    <property type="match status" value="1"/>
</dbReference>
<feature type="active site" evidence="9 11">
    <location>
        <position position="141"/>
    </location>
</feature>
<evidence type="ECO:0000256" key="4">
    <source>
        <dbReference type="ARBA" id="ARBA00006641"/>
    </source>
</evidence>
<dbReference type="PROSITE" id="PS01333">
    <property type="entry name" value="PYRASE_GLU"/>
    <property type="match status" value="1"/>
</dbReference>
<dbReference type="InterPro" id="IPR033693">
    <property type="entry name" value="PGPEP1_Glu_AS"/>
</dbReference>
<comment type="function">
    <text evidence="2 9">Removes 5-oxoproline from various penultimate amino acid residues except L-proline.</text>
</comment>
<dbReference type="PROSITE" id="PS01334">
    <property type="entry name" value="PYRASE_CYS"/>
    <property type="match status" value="1"/>
</dbReference>
<evidence type="ECO:0000313" key="13">
    <source>
        <dbReference type="Proteomes" id="UP000016637"/>
    </source>
</evidence>
<evidence type="ECO:0000256" key="6">
    <source>
        <dbReference type="ARBA" id="ARBA00022670"/>
    </source>
</evidence>
<dbReference type="PANTHER" id="PTHR23402:SF1">
    <property type="entry name" value="PYROGLUTAMYL-PEPTIDASE I"/>
    <property type="match status" value="1"/>
</dbReference>
<dbReference type="GO" id="GO:0016920">
    <property type="term" value="F:pyroglutamyl-peptidase activity"/>
    <property type="evidence" value="ECO:0007669"/>
    <property type="project" value="UniProtKB-UniRule"/>
</dbReference>
<evidence type="ECO:0000256" key="3">
    <source>
        <dbReference type="ARBA" id="ARBA00004496"/>
    </source>
</evidence>
<dbReference type="Pfam" id="PF01470">
    <property type="entry name" value="Peptidase_C15"/>
    <property type="match status" value="1"/>
</dbReference>
<dbReference type="HOGENOM" id="CLU_043960_4_0_9"/>
<dbReference type="InterPro" id="IPR000816">
    <property type="entry name" value="Peptidase_C15"/>
</dbReference>
<reference evidence="12 13" key="1">
    <citation type="submission" date="2013-08" db="EMBL/GenBank/DDBJ databases">
        <authorList>
            <person name="Weinstock G."/>
            <person name="Sodergren E."/>
            <person name="Wylie T."/>
            <person name="Fulton L."/>
            <person name="Fulton R."/>
            <person name="Fronick C."/>
            <person name="O'Laughlin M."/>
            <person name="Godfrey J."/>
            <person name="Miner T."/>
            <person name="Herter B."/>
            <person name="Appelbaum E."/>
            <person name="Cordes M."/>
            <person name="Lek S."/>
            <person name="Wollam A."/>
            <person name="Pepin K.H."/>
            <person name="Palsikar V.B."/>
            <person name="Mitreva M."/>
            <person name="Wilson R.K."/>
        </authorList>
    </citation>
    <scope>NUCLEOTIDE SEQUENCE [LARGE SCALE GENOMIC DNA]</scope>
    <source>
        <strain evidence="12 13">ATCC 700627</strain>
    </source>
</reference>